<dbReference type="EMBL" id="ML170157">
    <property type="protein sequence ID" value="TDL28429.1"/>
    <property type="molecule type" value="Genomic_DNA"/>
</dbReference>
<keyword evidence="4" id="KW-1185">Reference proteome</keyword>
<evidence type="ECO:0000313" key="4">
    <source>
        <dbReference type="Proteomes" id="UP000294933"/>
    </source>
</evidence>
<accession>A0A4Y7QNI3</accession>
<dbReference type="GO" id="GO:0005739">
    <property type="term" value="C:mitochondrion"/>
    <property type="evidence" value="ECO:0007669"/>
    <property type="project" value="GOC"/>
</dbReference>
<dbReference type="Gene3D" id="2.60.260.40">
    <property type="entry name" value="q5lls5 like domains"/>
    <property type="match status" value="1"/>
</dbReference>
<sequence>MLSRARLSLRQPIALLTRFASSSAPPASVPAEHPTFSPPKLVSTSQRPRLDVYRDVRFEQTAIEFQPAPQSAMEMIAEEPIRVVQGRKAVCDGGTGPLGHPKVFINLDKPGPKACGYSGIRFEQDPHHH</sequence>
<dbReference type="STRING" id="50990.A0A4Y7QNI3"/>
<protein>
    <recommendedName>
        <fullName evidence="2">Zinc finger CHCC-type domain-containing protein</fullName>
    </recommendedName>
</protein>
<gene>
    <name evidence="3" type="ORF">BD410DRAFT_780931</name>
</gene>
<dbReference type="PANTHER" id="PTHR13156:SF0">
    <property type="entry name" value="NADH DEHYDROGENASE [UBIQUINONE] IRON-SULFUR PROTEIN 6, MITOCHONDRIAL"/>
    <property type="match status" value="1"/>
</dbReference>
<dbReference type="InterPro" id="IPR019401">
    <property type="entry name" value="Znf_CHCC"/>
</dbReference>
<proteinExistence type="predicted"/>
<dbReference type="Proteomes" id="UP000294933">
    <property type="component" value="Unassembled WGS sequence"/>
</dbReference>
<dbReference type="GO" id="GO:0006120">
    <property type="term" value="P:mitochondrial electron transport, NADH to ubiquinone"/>
    <property type="evidence" value="ECO:0007669"/>
    <property type="project" value="TreeGrafter"/>
</dbReference>
<dbReference type="PANTHER" id="PTHR13156">
    <property type="entry name" value="NADH-UBIQUINONE OXIDOREDUCTASE 13 KD-A SUBUNIT"/>
    <property type="match status" value="1"/>
</dbReference>
<feature type="domain" description="Zinc finger CHCC-type" evidence="2">
    <location>
        <begin position="86"/>
        <end position="122"/>
    </location>
</feature>
<evidence type="ECO:0000259" key="2">
    <source>
        <dbReference type="Pfam" id="PF10276"/>
    </source>
</evidence>
<evidence type="ECO:0000256" key="1">
    <source>
        <dbReference type="SAM" id="MobiDB-lite"/>
    </source>
</evidence>
<dbReference type="OrthoDB" id="307899at2759"/>
<feature type="compositionally biased region" description="Low complexity" evidence="1">
    <location>
        <begin position="22"/>
        <end position="31"/>
    </location>
</feature>
<dbReference type="Pfam" id="PF10276">
    <property type="entry name" value="zf-CHCC"/>
    <property type="match status" value="1"/>
</dbReference>
<reference evidence="3 4" key="1">
    <citation type="submission" date="2018-06" db="EMBL/GenBank/DDBJ databases">
        <title>A transcriptomic atlas of mushroom development highlights an independent origin of complex multicellularity.</title>
        <authorList>
            <consortium name="DOE Joint Genome Institute"/>
            <person name="Krizsan K."/>
            <person name="Almasi E."/>
            <person name="Merenyi Z."/>
            <person name="Sahu N."/>
            <person name="Viragh M."/>
            <person name="Koszo T."/>
            <person name="Mondo S."/>
            <person name="Kiss B."/>
            <person name="Balint B."/>
            <person name="Kues U."/>
            <person name="Barry K."/>
            <person name="Hegedus J.C."/>
            <person name="Henrissat B."/>
            <person name="Johnson J."/>
            <person name="Lipzen A."/>
            <person name="Ohm R."/>
            <person name="Nagy I."/>
            <person name="Pangilinan J."/>
            <person name="Yan J."/>
            <person name="Xiong Y."/>
            <person name="Grigoriev I.V."/>
            <person name="Hibbett D.S."/>
            <person name="Nagy L.G."/>
        </authorList>
    </citation>
    <scope>NUCLEOTIDE SEQUENCE [LARGE SCALE GENOMIC DNA]</scope>
    <source>
        <strain evidence="3 4">SZMC22713</strain>
    </source>
</reference>
<dbReference type="AlphaFoldDB" id="A0A4Y7QNI3"/>
<organism evidence="3 4">
    <name type="scientific">Rickenella mellea</name>
    <dbReference type="NCBI Taxonomy" id="50990"/>
    <lineage>
        <taxon>Eukaryota</taxon>
        <taxon>Fungi</taxon>
        <taxon>Dikarya</taxon>
        <taxon>Basidiomycota</taxon>
        <taxon>Agaricomycotina</taxon>
        <taxon>Agaricomycetes</taxon>
        <taxon>Hymenochaetales</taxon>
        <taxon>Rickenellaceae</taxon>
        <taxon>Rickenella</taxon>
    </lineage>
</organism>
<feature type="region of interest" description="Disordered" evidence="1">
    <location>
        <begin position="22"/>
        <end position="44"/>
    </location>
</feature>
<evidence type="ECO:0000313" key="3">
    <source>
        <dbReference type="EMBL" id="TDL28429.1"/>
    </source>
</evidence>
<dbReference type="VEuPathDB" id="FungiDB:BD410DRAFT_780931"/>
<name>A0A4Y7QNI3_9AGAM</name>
<dbReference type="FunFam" id="2.60.260.40:FF:000003">
    <property type="entry name" value="NADH dehydrogenase [ubiquinone] iron-sulfur protein 6, mitochondrial"/>
    <property type="match status" value="1"/>
</dbReference>